<name>A0A3A8PI02_9BACT</name>
<comment type="caution">
    <text evidence="1">The sequence shown here is derived from an EMBL/GenBank/DDBJ whole genome shotgun (WGS) entry which is preliminary data.</text>
</comment>
<evidence type="ECO:0000313" key="1">
    <source>
        <dbReference type="EMBL" id="RKH55943.1"/>
    </source>
</evidence>
<protein>
    <submittedName>
        <fullName evidence="1">Uncharacterized protein</fullName>
    </submittedName>
</protein>
<evidence type="ECO:0000313" key="2">
    <source>
        <dbReference type="Proteomes" id="UP000272888"/>
    </source>
</evidence>
<organism evidence="1 2">
    <name type="scientific">Corallococcus llansteffanensis</name>
    <dbReference type="NCBI Taxonomy" id="2316731"/>
    <lineage>
        <taxon>Bacteria</taxon>
        <taxon>Pseudomonadati</taxon>
        <taxon>Myxococcota</taxon>
        <taxon>Myxococcia</taxon>
        <taxon>Myxococcales</taxon>
        <taxon>Cystobacterineae</taxon>
        <taxon>Myxococcaceae</taxon>
        <taxon>Corallococcus</taxon>
    </lineage>
</organism>
<keyword evidence="2" id="KW-1185">Reference proteome</keyword>
<sequence>MGAQKVFRKVLAFSSGGAFLSSSMRPRSRSSFSWNCLSAFIAVSLQGPGKSEGDSPRSRPGP</sequence>
<accession>A0A3A8PI02</accession>
<dbReference type="EMBL" id="RAWB01000230">
    <property type="protein sequence ID" value="RKH55943.1"/>
    <property type="molecule type" value="Genomic_DNA"/>
</dbReference>
<gene>
    <name evidence="1" type="ORF">D7V93_21485</name>
</gene>
<proteinExistence type="predicted"/>
<dbReference type="Proteomes" id="UP000272888">
    <property type="component" value="Unassembled WGS sequence"/>
</dbReference>
<reference evidence="2" key="1">
    <citation type="submission" date="2018-09" db="EMBL/GenBank/DDBJ databases">
        <authorList>
            <person name="Livingstone P.G."/>
            <person name="Whitworth D.E."/>
        </authorList>
    </citation>
    <scope>NUCLEOTIDE SEQUENCE [LARGE SCALE GENOMIC DNA]</scope>
    <source>
        <strain evidence="2">CA051B</strain>
    </source>
</reference>
<dbReference type="AlphaFoldDB" id="A0A3A8PI02"/>